<evidence type="ECO:0000256" key="1">
    <source>
        <dbReference type="SAM" id="Phobius"/>
    </source>
</evidence>
<keyword evidence="1" id="KW-1133">Transmembrane helix</keyword>
<keyword evidence="1" id="KW-0812">Transmembrane</keyword>
<name>A0A1V4QED6_UNCW3</name>
<gene>
    <name evidence="2" type="ORF">BXT86_05025</name>
</gene>
<organism evidence="2 3">
    <name type="scientific">candidate division WOR-3 bacterium 4484_100</name>
    <dbReference type="NCBI Taxonomy" id="1936077"/>
    <lineage>
        <taxon>Bacteria</taxon>
        <taxon>Bacteria division WOR-3</taxon>
    </lineage>
</organism>
<feature type="transmembrane region" description="Helical" evidence="1">
    <location>
        <begin position="6"/>
        <end position="26"/>
    </location>
</feature>
<keyword evidence="1" id="KW-0472">Membrane</keyword>
<accession>A0A1V4QED6</accession>
<reference evidence="3" key="1">
    <citation type="submission" date="2017-01" db="EMBL/GenBank/DDBJ databases">
        <title>Novel pathways for hydrocarbon cycling and metabolic interdependencies in hydrothermal sediment communities.</title>
        <authorList>
            <person name="Dombrowski N."/>
            <person name="Seitz K."/>
            <person name="Teske A."/>
            <person name="Baker B."/>
        </authorList>
    </citation>
    <scope>NUCLEOTIDE SEQUENCE [LARGE SCALE GENOMIC DNA]</scope>
</reference>
<sequence length="121" mass="13811">MRSRGISGFGAIVIIIILILIGYAGYQLYRPNFTYNAIKEKVKDAVELGPVQSDEGIIDNLIKEAAEAKLALTPENIWIDHSIPDSFRIYVEYDDSASIFGFFTFHRHYKIDQIAEIKVHY</sequence>
<evidence type="ECO:0000313" key="2">
    <source>
        <dbReference type="EMBL" id="OPX17720.1"/>
    </source>
</evidence>
<dbReference type="EMBL" id="MUKB01000087">
    <property type="protein sequence ID" value="OPX17720.1"/>
    <property type="molecule type" value="Genomic_DNA"/>
</dbReference>
<evidence type="ECO:0000313" key="3">
    <source>
        <dbReference type="Proteomes" id="UP000191663"/>
    </source>
</evidence>
<protein>
    <recommendedName>
        <fullName evidence="4">DUF4845 domain-containing protein</fullName>
    </recommendedName>
</protein>
<evidence type="ECO:0008006" key="4">
    <source>
        <dbReference type="Google" id="ProtNLM"/>
    </source>
</evidence>
<dbReference type="AlphaFoldDB" id="A0A1V4QED6"/>
<comment type="caution">
    <text evidence="2">The sequence shown here is derived from an EMBL/GenBank/DDBJ whole genome shotgun (WGS) entry which is preliminary data.</text>
</comment>
<dbReference type="Proteomes" id="UP000191663">
    <property type="component" value="Unassembled WGS sequence"/>
</dbReference>
<proteinExistence type="predicted"/>